<dbReference type="InterPro" id="IPR004852">
    <property type="entry name" value="Di-haem_cyt_c_peroxidsae"/>
</dbReference>
<accession>A0ABM8SA06</accession>
<sequence length="191" mass="20574">MKRATMVSATAFALLGGLWGCEQMKMMMMGGDMSMMSPYLSEDKVMAMKKMMMTMPPDTLEASVERGKKLYNDTTLGMNKSGQSCASCHSEGGTVGGASEMEWKGMKMKVAIPTLKGAAPHFPKPMGPMKAVVTLEGMNNMCIMTFLKGMPLDLNSQAATDLTAYITTFSEGRRLEPGAMKIVPMPVPGAM</sequence>
<protein>
    <submittedName>
        <fullName evidence="6">Cytochrome c domain-containing protein</fullName>
    </submittedName>
</protein>
<feature type="domain" description="Cytochrome c" evidence="5">
    <location>
        <begin position="62"/>
        <end position="170"/>
    </location>
</feature>
<keyword evidence="3 4" id="KW-0408">Iron</keyword>
<proteinExistence type="predicted"/>
<evidence type="ECO:0000256" key="1">
    <source>
        <dbReference type="ARBA" id="ARBA00022617"/>
    </source>
</evidence>
<dbReference type="Gene3D" id="1.10.760.10">
    <property type="entry name" value="Cytochrome c-like domain"/>
    <property type="match status" value="1"/>
</dbReference>
<keyword evidence="1 4" id="KW-0349">Heme</keyword>
<evidence type="ECO:0000256" key="2">
    <source>
        <dbReference type="ARBA" id="ARBA00022723"/>
    </source>
</evidence>
<dbReference type="InterPro" id="IPR036909">
    <property type="entry name" value="Cyt_c-like_dom_sf"/>
</dbReference>
<dbReference type="Pfam" id="PF03150">
    <property type="entry name" value="CCP_MauG"/>
    <property type="match status" value="1"/>
</dbReference>
<dbReference type="Proteomes" id="UP000675880">
    <property type="component" value="Unassembled WGS sequence"/>
</dbReference>
<dbReference type="SUPFAM" id="SSF46626">
    <property type="entry name" value="Cytochrome c"/>
    <property type="match status" value="1"/>
</dbReference>
<dbReference type="InterPro" id="IPR009056">
    <property type="entry name" value="Cyt_c-like_dom"/>
</dbReference>
<reference evidence="6 7" key="1">
    <citation type="submission" date="2021-02" db="EMBL/GenBank/DDBJ databases">
        <authorList>
            <person name="Han P."/>
        </authorList>
    </citation>
    <scope>NUCLEOTIDE SEQUENCE [LARGE SCALE GENOMIC DNA]</scope>
    <source>
        <strain evidence="6">Candidatus Nitrospira sp. ZN2</strain>
    </source>
</reference>
<keyword evidence="7" id="KW-1185">Reference proteome</keyword>
<name>A0ABM8SA06_9BACT</name>
<evidence type="ECO:0000259" key="5">
    <source>
        <dbReference type="PROSITE" id="PS51007"/>
    </source>
</evidence>
<dbReference type="RefSeq" id="WP_213044085.1">
    <property type="nucleotide sequence ID" value="NZ_CAJNBJ010000020.1"/>
</dbReference>
<evidence type="ECO:0000313" key="6">
    <source>
        <dbReference type="EMBL" id="CAE6796965.1"/>
    </source>
</evidence>
<comment type="caution">
    <text evidence="6">The sequence shown here is derived from an EMBL/GenBank/DDBJ whole genome shotgun (WGS) entry which is preliminary data.</text>
</comment>
<dbReference type="EMBL" id="CAJNBJ010000020">
    <property type="protein sequence ID" value="CAE6796965.1"/>
    <property type="molecule type" value="Genomic_DNA"/>
</dbReference>
<evidence type="ECO:0000313" key="7">
    <source>
        <dbReference type="Proteomes" id="UP000675880"/>
    </source>
</evidence>
<keyword evidence="2 4" id="KW-0479">Metal-binding</keyword>
<evidence type="ECO:0000256" key="4">
    <source>
        <dbReference type="PROSITE-ProRule" id="PRU00433"/>
    </source>
</evidence>
<gene>
    <name evidence="6" type="ORF">NSPZN2_70140</name>
</gene>
<organism evidence="6 7">
    <name type="scientific">Nitrospira defluvii</name>
    <dbReference type="NCBI Taxonomy" id="330214"/>
    <lineage>
        <taxon>Bacteria</taxon>
        <taxon>Pseudomonadati</taxon>
        <taxon>Nitrospirota</taxon>
        <taxon>Nitrospiria</taxon>
        <taxon>Nitrospirales</taxon>
        <taxon>Nitrospiraceae</taxon>
        <taxon>Nitrospira</taxon>
    </lineage>
</organism>
<evidence type="ECO:0000256" key="3">
    <source>
        <dbReference type="ARBA" id="ARBA00023004"/>
    </source>
</evidence>
<dbReference type="PROSITE" id="PS51007">
    <property type="entry name" value="CYTC"/>
    <property type="match status" value="1"/>
</dbReference>